<dbReference type="SMART" id="SM00849">
    <property type="entry name" value="Lactamase_B"/>
    <property type="match status" value="1"/>
</dbReference>
<accession>A0A9D0YR16</accession>
<dbReference type="Pfam" id="PF12706">
    <property type="entry name" value="Lactamase_B_2"/>
    <property type="match status" value="1"/>
</dbReference>
<organism evidence="2 3">
    <name type="scientific">Candidatus Enterenecus faecium</name>
    <dbReference type="NCBI Taxonomy" id="2840780"/>
    <lineage>
        <taxon>Bacteria</taxon>
        <taxon>Bacillati</taxon>
        <taxon>Bacillota</taxon>
        <taxon>Clostridia</taxon>
        <taxon>Eubacteriales</taxon>
        <taxon>Candidatus Enterenecus</taxon>
    </lineage>
</organism>
<name>A0A9D0YR16_9FIRM</name>
<feature type="domain" description="Metallo-beta-lactamase" evidence="1">
    <location>
        <begin position="31"/>
        <end position="210"/>
    </location>
</feature>
<dbReference type="SUPFAM" id="SSF56281">
    <property type="entry name" value="Metallo-hydrolase/oxidoreductase"/>
    <property type="match status" value="1"/>
</dbReference>
<dbReference type="AlphaFoldDB" id="A0A9D0YR16"/>
<sequence>MDCGSPDKGLPLFVGRERSLLKFATVASGSSGNCSVITDGSTHILIDAGVSARRITTGLKGLGIQPGELSAILITHEHSDHISGIPVLCRQLDVELYTAEGTAREICRKNPELQPRFRVFDPGERFALGDLVVGSFPVSHDCVSPVGYTVTRGERKLTFCTDLGVVTQPVLEAVQGASTLVAEYNYDPEMLRTGPYPEYLKSRIAGQRGHLSNQVGAQLTRWAVERGTRQVVLAHLSKENNQPATAKLAAQAGIGEREQSVELCVAPRSEASAWMEV</sequence>
<dbReference type="PANTHER" id="PTHR47619">
    <property type="entry name" value="METALLO-HYDROLASE YYCJ-RELATED"/>
    <property type="match status" value="1"/>
</dbReference>
<gene>
    <name evidence="2" type="ORF">IAD31_01820</name>
</gene>
<proteinExistence type="predicted"/>
<dbReference type="InterPro" id="IPR052533">
    <property type="entry name" value="WalJ/YycJ-like"/>
</dbReference>
<dbReference type="Proteomes" id="UP000886879">
    <property type="component" value="Unassembled WGS sequence"/>
</dbReference>
<evidence type="ECO:0000313" key="2">
    <source>
        <dbReference type="EMBL" id="HIQ60327.1"/>
    </source>
</evidence>
<dbReference type="Gene3D" id="3.60.15.10">
    <property type="entry name" value="Ribonuclease Z/Hydroxyacylglutathione hydrolase-like"/>
    <property type="match status" value="1"/>
</dbReference>
<evidence type="ECO:0000313" key="3">
    <source>
        <dbReference type="Proteomes" id="UP000886879"/>
    </source>
</evidence>
<comment type="caution">
    <text evidence="2">The sequence shown here is derived from an EMBL/GenBank/DDBJ whole genome shotgun (WGS) entry which is preliminary data.</text>
</comment>
<dbReference type="PANTHER" id="PTHR47619:SF1">
    <property type="entry name" value="EXODEOXYRIBONUCLEASE WALJ"/>
    <property type="match status" value="1"/>
</dbReference>
<reference evidence="2" key="1">
    <citation type="submission" date="2020-10" db="EMBL/GenBank/DDBJ databases">
        <authorList>
            <person name="Gilroy R."/>
        </authorList>
    </citation>
    <scope>NUCLEOTIDE SEQUENCE</scope>
    <source>
        <strain evidence="2">ChiGjej2B2-12916</strain>
    </source>
</reference>
<reference evidence="2" key="2">
    <citation type="journal article" date="2021" name="PeerJ">
        <title>Extensive microbial diversity within the chicken gut microbiome revealed by metagenomics and culture.</title>
        <authorList>
            <person name="Gilroy R."/>
            <person name="Ravi A."/>
            <person name="Getino M."/>
            <person name="Pursley I."/>
            <person name="Horton D.L."/>
            <person name="Alikhan N.F."/>
            <person name="Baker D."/>
            <person name="Gharbi K."/>
            <person name="Hall N."/>
            <person name="Watson M."/>
            <person name="Adriaenssens E.M."/>
            <person name="Foster-Nyarko E."/>
            <person name="Jarju S."/>
            <person name="Secka A."/>
            <person name="Antonio M."/>
            <person name="Oren A."/>
            <person name="Chaudhuri R.R."/>
            <person name="La Ragione R."/>
            <person name="Hildebrand F."/>
            <person name="Pallen M.J."/>
        </authorList>
    </citation>
    <scope>NUCLEOTIDE SEQUENCE</scope>
    <source>
        <strain evidence="2">ChiGjej2B2-12916</strain>
    </source>
</reference>
<protein>
    <submittedName>
        <fullName evidence="2">MBL fold metallo-hydrolase</fullName>
    </submittedName>
</protein>
<dbReference type="InterPro" id="IPR036866">
    <property type="entry name" value="RibonucZ/Hydroxyglut_hydro"/>
</dbReference>
<evidence type="ECO:0000259" key="1">
    <source>
        <dbReference type="SMART" id="SM00849"/>
    </source>
</evidence>
<dbReference type="EMBL" id="DVFO01000017">
    <property type="protein sequence ID" value="HIQ60327.1"/>
    <property type="molecule type" value="Genomic_DNA"/>
</dbReference>
<dbReference type="InterPro" id="IPR001279">
    <property type="entry name" value="Metallo-B-lactamas"/>
</dbReference>